<dbReference type="EC" id="5.2.1.8" evidence="4"/>
<dbReference type="InterPro" id="IPR046357">
    <property type="entry name" value="PPIase_dom_sf"/>
</dbReference>
<dbReference type="Proteomes" id="UP000590442">
    <property type="component" value="Unassembled WGS sequence"/>
</dbReference>
<sequence length="186" mass="21200">MKKQHFIAGIACIIFLACGGPEPRKPVKVKTASYIKESVERNKKMLEMEEKMISEIIKKDSLHFYQNTSDGSWFHYLVKNDTAQYTPKMGDMVALNYNLVSFDNDTIYTKEEIGNLTYLVDKQEDLFPGLRNSVKILKEGETATFLFPSSMAYGYHGDNNKIGTNVPVRSTISILQIEKQKDSIQN</sequence>
<evidence type="ECO:0000256" key="2">
    <source>
        <dbReference type="ARBA" id="ARBA00023110"/>
    </source>
</evidence>
<dbReference type="Pfam" id="PF00254">
    <property type="entry name" value="FKBP_C"/>
    <property type="match status" value="1"/>
</dbReference>
<organism evidence="6 7">
    <name type="scientific">Saonia flava</name>
    <dbReference type="NCBI Taxonomy" id="523696"/>
    <lineage>
        <taxon>Bacteria</taxon>
        <taxon>Pseudomonadati</taxon>
        <taxon>Bacteroidota</taxon>
        <taxon>Flavobacteriia</taxon>
        <taxon>Flavobacteriales</taxon>
        <taxon>Flavobacteriaceae</taxon>
        <taxon>Saonia</taxon>
    </lineage>
</organism>
<dbReference type="PROSITE" id="PS50059">
    <property type="entry name" value="FKBP_PPIASE"/>
    <property type="match status" value="1"/>
</dbReference>
<evidence type="ECO:0000256" key="1">
    <source>
        <dbReference type="ARBA" id="ARBA00000971"/>
    </source>
</evidence>
<dbReference type="SUPFAM" id="SSF54534">
    <property type="entry name" value="FKBP-like"/>
    <property type="match status" value="1"/>
</dbReference>
<accession>A0A846QZD4</accession>
<dbReference type="Gene3D" id="3.10.50.40">
    <property type="match status" value="1"/>
</dbReference>
<gene>
    <name evidence="6" type="ORF">GGR42_002771</name>
</gene>
<evidence type="ECO:0000256" key="4">
    <source>
        <dbReference type="RuleBase" id="RU003915"/>
    </source>
</evidence>
<keyword evidence="3 4" id="KW-0413">Isomerase</keyword>
<evidence type="ECO:0000313" key="7">
    <source>
        <dbReference type="Proteomes" id="UP000590442"/>
    </source>
</evidence>
<evidence type="ECO:0000313" key="6">
    <source>
        <dbReference type="EMBL" id="NJB72280.1"/>
    </source>
</evidence>
<comment type="catalytic activity">
    <reaction evidence="1 3 4">
        <text>[protein]-peptidylproline (omega=180) = [protein]-peptidylproline (omega=0)</text>
        <dbReference type="Rhea" id="RHEA:16237"/>
        <dbReference type="Rhea" id="RHEA-COMP:10747"/>
        <dbReference type="Rhea" id="RHEA-COMP:10748"/>
        <dbReference type="ChEBI" id="CHEBI:83833"/>
        <dbReference type="ChEBI" id="CHEBI:83834"/>
        <dbReference type="EC" id="5.2.1.8"/>
    </reaction>
</comment>
<dbReference type="NCBIfam" id="TIGR03516">
    <property type="entry name" value="ppisom_GldI"/>
    <property type="match status" value="1"/>
</dbReference>
<keyword evidence="2 3" id="KW-0697">Rotamase</keyword>
<dbReference type="AlphaFoldDB" id="A0A846QZD4"/>
<feature type="domain" description="PPIase FKBP-type" evidence="5">
    <location>
        <begin position="90"/>
        <end position="178"/>
    </location>
</feature>
<dbReference type="RefSeq" id="WP_167965144.1">
    <property type="nucleotide sequence ID" value="NZ_JAATJJ010000002.1"/>
</dbReference>
<name>A0A846QZD4_9FLAO</name>
<dbReference type="PROSITE" id="PS51257">
    <property type="entry name" value="PROKAR_LIPOPROTEIN"/>
    <property type="match status" value="1"/>
</dbReference>
<dbReference type="InterPro" id="IPR001179">
    <property type="entry name" value="PPIase_FKBP_dom"/>
</dbReference>
<dbReference type="GO" id="GO:0003755">
    <property type="term" value="F:peptidyl-prolyl cis-trans isomerase activity"/>
    <property type="evidence" value="ECO:0007669"/>
    <property type="project" value="UniProtKB-UniRule"/>
</dbReference>
<comment type="similarity">
    <text evidence="4">Belongs to the FKBP-type PPIase family.</text>
</comment>
<dbReference type="InterPro" id="IPR019869">
    <property type="entry name" value="Motility-assoc_PPIase_GldI"/>
</dbReference>
<evidence type="ECO:0000256" key="3">
    <source>
        <dbReference type="PROSITE-ProRule" id="PRU00277"/>
    </source>
</evidence>
<comment type="caution">
    <text evidence="6">The sequence shown here is derived from an EMBL/GenBank/DDBJ whole genome shotgun (WGS) entry which is preliminary data.</text>
</comment>
<evidence type="ECO:0000259" key="5">
    <source>
        <dbReference type="PROSITE" id="PS50059"/>
    </source>
</evidence>
<keyword evidence="7" id="KW-1185">Reference proteome</keyword>
<protein>
    <recommendedName>
        <fullName evidence="4">Peptidyl-prolyl cis-trans isomerase</fullName>
        <ecNumber evidence="4">5.2.1.8</ecNumber>
    </recommendedName>
</protein>
<reference evidence="6 7" key="1">
    <citation type="submission" date="2020-03" db="EMBL/GenBank/DDBJ databases">
        <title>Genomic Encyclopedia of Type Strains, Phase IV (KMG-IV): sequencing the most valuable type-strain genomes for metagenomic binning, comparative biology and taxonomic classification.</title>
        <authorList>
            <person name="Goeker M."/>
        </authorList>
    </citation>
    <scope>NUCLEOTIDE SEQUENCE [LARGE SCALE GENOMIC DNA]</scope>
    <source>
        <strain evidence="6 7">DSM 29762</strain>
    </source>
</reference>
<dbReference type="EMBL" id="JAATJJ010000002">
    <property type="protein sequence ID" value="NJB72280.1"/>
    <property type="molecule type" value="Genomic_DNA"/>
</dbReference>
<proteinExistence type="inferred from homology"/>